<organism evidence="1 2">
    <name type="scientific">Taxus chinensis</name>
    <name type="common">Chinese yew</name>
    <name type="synonym">Taxus wallichiana var. chinensis</name>
    <dbReference type="NCBI Taxonomy" id="29808"/>
    <lineage>
        <taxon>Eukaryota</taxon>
        <taxon>Viridiplantae</taxon>
        <taxon>Streptophyta</taxon>
        <taxon>Embryophyta</taxon>
        <taxon>Tracheophyta</taxon>
        <taxon>Spermatophyta</taxon>
        <taxon>Pinopsida</taxon>
        <taxon>Pinidae</taxon>
        <taxon>Conifers II</taxon>
        <taxon>Cupressales</taxon>
        <taxon>Taxaceae</taxon>
        <taxon>Taxus</taxon>
    </lineage>
</organism>
<comment type="caution">
    <text evidence="1">The sequence shown here is derived from an EMBL/GenBank/DDBJ whole genome shotgun (WGS) entry which is preliminary data.</text>
</comment>
<dbReference type="Proteomes" id="UP000824469">
    <property type="component" value="Unassembled WGS sequence"/>
</dbReference>
<keyword evidence="2" id="KW-1185">Reference proteome</keyword>
<dbReference type="EMBL" id="JAHRHJ020000003">
    <property type="protein sequence ID" value="KAH9322277.1"/>
    <property type="molecule type" value="Genomic_DNA"/>
</dbReference>
<proteinExistence type="predicted"/>
<protein>
    <submittedName>
        <fullName evidence="1">Uncharacterized protein</fullName>
    </submittedName>
</protein>
<evidence type="ECO:0000313" key="1">
    <source>
        <dbReference type="EMBL" id="KAH9322277.1"/>
    </source>
</evidence>
<dbReference type="AlphaFoldDB" id="A0AA38GHZ7"/>
<name>A0AA38GHZ7_TAXCH</name>
<sequence>IIQFLGNFLRNLLTKGSRWKLGNGKDIQFWKEKWLTHLPLCDTKHGSQIFEHFQEQIEGFTRFMERTKGYDLHLSQELVKNWNDRKVAYKGKVFEVNEEVIAMVIGFKRKGLNFYKNNIDIGVEEQKFLNEGESLVRKNGGFVCDSFPPPFNMVALLVMKFITLEGRPIRSKRANVIANDVLPPTTPIVGEGEAVLGLLSTGNKSKTILVEEPKNNSEHDSHLEKIKALKDKIEASRLNNVDDKADKETFLDLFNCVKKMEKEMEGIKTKQCDILNMQKSTLDFLSLFIS</sequence>
<reference evidence="1 2" key="1">
    <citation type="journal article" date="2021" name="Nat. Plants">
        <title>The Taxus genome provides insights into paclitaxel biosynthesis.</title>
        <authorList>
            <person name="Xiong X."/>
            <person name="Gou J."/>
            <person name="Liao Q."/>
            <person name="Li Y."/>
            <person name="Zhou Q."/>
            <person name="Bi G."/>
            <person name="Li C."/>
            <person name="Du R."/>
            <person name="Wang X."/>
            <person name="Sun T."/>
            <person name="Guo L."/>
            <person name="Liang H."/>
            <person name="Lu P."/>
            <person name="Wu Y."/>
            <person name="Zhang Z."/>
            <person name="Ro D.K."/>
            <person name="Shang Y."/>
            <person name="Huang S."/>
            <person name="Yan J."/>
        </authorList>
    </citation>
    <scope>NUCLEOTIDE SEQUENCE [LARGE SCALE GENOMIC DNA]</scope>
    <source>
        <strain evidence="1">Ta-2019</strain>
    </source>
</reference>
<evidence type="ECO:0000313" key="2">
    <source>
        <dbReference type="Proteomes" id="UP000824469"/>
    </source>
</evidence>
<gene>
    <name evidence="1" type="ORF">KI387_016916</name>
</gene>
<feature type="non-terminal residue" evidence="1">
    <location>
        <position position="1"/>
    </location>
</feature>
<accession>A0AA38GHZ7</accession>